<evidence type="ECO:0000313" key="3">
    <source>
        <dbReference type="Proteomes" id="UP001283212"/>
    </source>
</evidence>
<evidence type="ECO:0000256" key="1">
    <source>
        <dbReference type="SAM" id="Phobius"/>
    </source>
</evidence>
<evidence type="ECO:0000313" key="2">
    <source>
        <dbReference type="EMBL" id="MDV0444168.1"/>
    </source>
</evidence>
<keyword evidence="1" id="KW-1133">Transmembrane helix</keyword>
<comment type="caution">
    <text evidence="2">The sequence shown here is derived from an EMBL/GenBank/DDBJ whole genome shotgun (WGS) entry which is preliminary data.</text>
</comment>
<evidence type="ECO:0008006" key="4">
    <source>
        <dbReference type="Google" id="ProtNLM"/>
    </source>
</evidence>
<dbReference type="AlphaFoldDB" id="A0AAE4SCV9"/>
<feature type="transmembrane region" description="Helical" evidence="1">
    <location>
        <begin position="10"/>
        <end position="28"/>
    </location>
</feature>
<protein>
    <recommendedName>
        <fullName evidence="4">DUF4760 domain-containing protein</fullName>
    </recommendedName>
</protein>
<organism evidence="2 3">
    <name type="scientific">Methanorbis rubei</name>
    <dbReference type="NCBI Taxonomy" id="3028300"/>
    <lineage>
        <taxon>Archaea</taxon>
        <taxon>Methanobacteriati</taxon>
        <taxon>Methanobacteriota</taxon>
        <taxon>Stenosarchaea group</taxon>
        <taxon>Methanomicrobia</taxon>
        <taxon>Methanomicrobiales</taxon>
        <taxon>Methanocorpusculaceae</taxon>
        <taxon>Methanorbis</taxon>
    </lineage>
</organism>
<gene>
    <name evidence="2" type="ORF">McpCs1_15640</name>
</gene>
<name>A0AAE4SCV9_9EURY</name>
<keyword evidence="3" id="KW-1185">Reference proteome</keyword>
<proteinExistence type="predicted"/>
<sequence length="249" mass="28361">MVKLTWEQRLIIALICISVLVYMIKFIVFGDDGESNTLSYIFNSLGFLPINILIVTIIINRLLSMRAKQQQQEKMKMVIGLFFSEMGSRLLRLITSSDPDAGVIRDTLAVHKTWAAEDFSQAKQQLASCRFLASPSAADLIEIRNLLEKHHEFLLRLIENPVLLEHNSISKLLQDLFHLGEELASRGNIADLPETDIAHLAGDVNRVYSQLTFVWLDHMEYLAANYPYLLSLSIRKSPFTLQCDVVVRE</sequence>
<dbReference type="Proteomes" id="UP001283212">
    <property type="component" value="Unassembled WGS sequence"/>
</dbReference>
<keyword evidence="1" id="KW-0472">Membrane</keyword>
<keyword evidence="1" id="KW-0812">Transmembrane</keyword>
<dbReference type="EMBL" id="JAWDKB010000006">
    <property type="protein sequence ID" value="MDV0444168.1"/>
    <property type="molecule type" value="Genomic_DNA"/>
</dbReference>
<reference evidence="2 3" key="1">
    <citation type="submission" date="2023-06" db="EMBL/GenBank/DDBJ databases">
        <title>Genome sequence of Methancorpusculaceae sp. Cs1.</title>
        <authorList>
            <person name="Protasov E."/>
            <person name="Platt K."/>
            <person name="Poehlein A."/>
            <person name="Daniel R."/>
            <person name="Brune A."/>
        </authorList>
    </citation>
    <scope>NUCLEOTIDE SEQUENCE [LARGE SCALE GENOMIC DNA]</scope>
    <source>
        <strain evidence="2 3">Cs1</strain>
    </source>
</reference>
<accession>A0AAE4SCV9</accession>
<feature type="transmembrane region" description="Helical" evidence="1">
    <location>
        <begin position="40"/>
        <end position="63"/>
    </location>
</feature>